<evidence type="ECO:0000313" key="3">
    <source>
        <dbReference type="Proteomes" id="UP001177140"/>
    </source>
</evidence>
<sequence length="74" mass="7599">MVGTGTDPQASVEVEGNSGVSDQLKSLQINNNQQADDHGAAQNNNGTATSLSPSEKKDEDGEQGDEPAVNESQG</sequence>
<comment type="caution">
    <text evidence="2">The sequence shown here is derived from an EMBL/GenBank/DDBJ whole genome shotgun (WGS) entry which is preliminary data.</text>
</comment>
<evidence type="ECO:0000313" key="2">
    <source>
        <dbReference type="EMBL" id="MCL7045311.1"/>
    </source>
</evidence>
<dbReference type="Proteomes" id="UP001177140">
    <property type="component" value="Unassembled WGS sequence"/>
</dbReference>
<dbReference type="AlphaFoldDB" id="A0AA41VPW8"/>
<proteinExistence type="predicted"/>
<name>A0AA41VPW8_PAPNU</name>
<gene>
    <name evidence="2" type="ORF">MKW94_000508</name>
</gene>
<dbReference type="EMBL" id="JAJJMA010268378">
    <property type="protein sequence ID" value="MCL7045311.1"/>
    <property type="molecule type" value="Genomic_DNA"/>
</dbReference>
<organism evidence="2 3">
    <name type="scientific">Papaver nudicaule</name>
    <name type="common">Iceland poppy</name>
    <dbReference type="NCBI Taxonomy" id="74823"/>
    <lineage>
        <taxon>Eukaryota</taxon>
        <taxon>Viridiplantae</taxon>
        <taxon>Streptophyta</taxon>
        <taxon>Embryophyta</taxon>
        <taxon>Tracheophyta</taxon>
        <taxon>Spermatophyta</taxon>
        <taxon>Magnoliopsida</taxon>
        <taxon>Ranunculales</taxon>
        <taxon>Papaveraceae</taxon>
        <taxon>Papaveroideae</taxon>
        <taxon>Papaver</taxon>
    </lineage>
</organism>
<feature type="region of interest" description="Disordered" evidence="1">
    <location>
        <begin position="1"/>
        <end position="74"/>
    </location>
</feature>
<accession>A0AA41VPW8</accession>
<feature type="compositionally biased region" description="Polar residues" evidence="1">
    <location>
        <begin position="18"/>
        <end position="34"/>
    </location>
</feature>
<evidence type="ECO:0000256" key="1">
    <source>
        <dbReference type="SAM" id="MobiDB-lite"/>
    </source>
</evidence>
<feature type="compositionally biased region" description="Polar residues" evidence="1">
    <location>
        <begin position="41"/>
        <end position="53"/>
    </location>
</feature>
<keyword evidence="3" id="KW-1185">Reference proteome</keyword>
<protein>
    <submittedName>
        <fullName evidence="2">Uncharacterized protein</fullName>
    </submittedName>
</protein>
<reference evidence="2" key="1">
    <citation type="submission" date="2022-03" db="EMBL/GenBank/DDBJ databases">
        <title>A functionally conserved STORR gene fusion in Papaver species that diverged 16.8 million years ago.</title>
        <authorList>
            <person name="Catania T."/>
        </authorList>
    </citation>
    <scope>NUCLEOTIDE SEQUENCE</scope>
    <source>
        <strain evidence="2">S-191538</strain>
    </source>
</reference>